<keyword evidence="3" id="KW-1185">Reference proteome</keyword>
<evidence type="ECO:0000313" key="2">
    <source>
        <dbReference type="EMBL" id="PQA86388.1"/>
    </source>
</evidence>
<sequence>MDQTVTKCRLQAMVFAVLAMFSAPVSAAPAGPAIKHYILIHLKPGADQLQLDRWYLTYHGPENRRAVKAWQRNYLSYRSYLPPRETEDKVPLQYGRMTEIHFDSLDDFRATRKNSLYGGLSSYTPPPGGWRDNKLFETTTATIPVNPEALPVSKPTPPKETPYVRWIIVFDYPESITVEEGDDWWAQERAPALERLQGVRRFGFYKSASDASPKRRLAEIWFDDMETWKASAADWFPSRAKPAWGDPFDGAAMMLIGENPDIDFVYDSRVIP</sequence>
<dbReference type="Gene3D" id="3.30.70.100">
    <property type="match status" value="1"/>
</dbReference>
<evidence type="ECO:0000313" key="3">
    <source>
        <dbReference type="Proteomes" id="UP000239504"/>
    </source>
</evidence>
<organism evidence="2 3">
    <name type="scientific">Hyphococcus luteus</name>
    <dbReference type="NCBI Taxonomy" id="2058213"/>
    <lineage>
        <taxon>Bacteria</taxon>
        <taxon>Pseudomonadati</taxon>
        <taxon>Pseudomonadota</taxon>
        <taxon>Alphaproteobacteria</taxon>
        <taxon>Parvularculales</taxon>
        <taxon>Parvularculaceae</taxon>
        <taxon>Hyphococcus</taxon>
    </lineage>
</organism>
<protein>
    <recommendedName>
        <fullName evidence="4">EthD domain-containing protein</fullName>
    </recommendedName>
</protein>
<dbReference type="OrthoDB" id="7593648at2"/>
<gene>
    <name evidence="2" type="ORF">CW354_18835</name>
</gene>
<evidence type="ECO:0000256" key="1">
    <source>
        <dbReference type="SAM" id="SignalP"/>
    </source>
</evidence>
<reference evidence="2 3" key="1">
    <citation type="submission" date="2017-12" db="EMBL/GenBank/DDBJ databases">
        <authorList>
            <person name="Hurst M.R.H."/>
        </authorList>
    </citation>
    <scope>NUCLEOTIDE SEQUENCE [LARGE SCALE GENOMIC DNA]</scope>
    <source>
        <strain evidence="2 3">SY-3-19</strain>
    </source>
</reference>
<feature type="chain" id="PRO_5015696015" description="EthD domain-containing protein" evidence="1">
    <location>
        <begin position="28"/>
        <end position="272"/>
    </location>
</feature>
<dbReference type="Proteomes" id="UP000239504">
    <property type="component" value="Unassembled WGS sequence"/>
</dbReference>
<proteinExistence type="predicted"/>
<dbReference type="RefSeq" id="WP_104831600.1">
    <property type="nucleotide sequence ID" value="NZ_PJCH01000015.1"/>
</dbReference>
<name>A0A2S7K1T0_9PROT</name>
<keyword evidence="1" id="KW-0732">Signal</keyword>
<dbReference type="EMBL" id="PJCH01000015">
    <property type="protein sequence ID" value="PQA86388.1"/>
    <property type="molecule type" value="Genomic_DNA"/>
</dbReference>
<evidence type="ECO:0008006" key="4">
    <source>
        <dbReference type="Google" id="ProtNLM"/>
    </source>
</evidence>
<accession>A0A2S7K1T0</accession>
<feature type="signal peptide" evidence="1">
    <location>
        <begin position="1"/>
        <end position="27"/>
    </location>
</feature>
<dbReference type="InterPro" id="IPR011008">
    <property type="entry name" value="Dimeric_a/b-barrel"/>
</dbReference>
<dbReference type="AlphaFoldDB" id="A0A2S7K1T0"/>
<comment type="caution">
    <text evidence="2">The sequence shown here is derived from an EMBL/GenBank/DDBJ whole genome shotgun (WGS) entry which is preliminary data.</text>
</comment>
<dbReference type="SUPFAM" id="SSF54909">
    <property type="entry name" value="Dimeric alpha+beta barrel"/>
    <property type="match status" value="1"/>
</dbReference>